<proteinExistence type="predicted"/>
<protein>
    <submittedName>
        <fullName evidence="2">Uncharacterized protein</fullName>
    </submittedName>
</protein>
<name>A0ABR3VPU1_HUMIN</name>
<dbReference type="InterPro" id="IPR033964">
    <property type="entry name" value="ABBA"/>
</dbReference>
<dbReference type="SFLD" id="SFLDS00036">
    <property type="entry name" value="Aromatic_Prenyltransferase"/>
    <property type="match status" value="1"/>
</dbReference>
<dbReference type="SFLD" id="SFLDG01162">
    <property type="entry name" value="I"/>
    <property type="match status" value="1"/>
</dbReference>
<dbReference type="PANTHER" id="PTHR40627:SF5">
    <property type="entry name" value="INDOLE PRENYLTRANSFERASE TDIB"/>
    <property type="match status" value="1"/>
</dbReference>
<dbReference type="EMBL" id="JAZGSY010000014">
    <property type="protein sequence ID" value="KAL1843551.1"/>
    <property type="molecule type" value="Genomic_DNA"/>
</dbReference>
<dbReference type="PANTHER" id="PTHR40627">
    <property type="entry name" value="INDOLE PRENYLTRANSFERASE TDIB-RELATED"/>
    <property type="match status" value="1"/>
</dbReference>
<accession>A0ABR3VPU1</accession>
<keyword evidence="3" id="KW-1185">Reference proteome</keyword>
<sequence length="440" mass="48481">MATASPVFSPAQTTAVAAAPTPTAQQFWTKWLSDILGPLMAHSGSYTPEQMAVHLKFLEDHVAPTLGPLPSEPRNTYTQTYVDSPFEPSLNLTSSGKVKVRYGIEVVKPYGCEHGDDPFGEQRAREVLPALARACGADMQWIKTAMDAFFLTKEETEAMRGKLPTFMPSALLAFDLDGDKTMMKIYIIGMRKAIASGLPSTNHFILGALRKLQPLGEQLAPGLDTVAEYLATTKHHVMLIFVGIDCVDPTVHKSARVKVYLHTSSNAFEVVRDVMTLGGRLVDEVSLKRVEMLRDLWPLLRNEKPGEGPDPVADPAAYDAWHKTDRLTGTPLSGLQYNVEICPNKPGLETKCYVPLFQHTRSAQESEAAMERVLDRLGHEWGSDTGKYRNCVAAAFGKHRVSPTFLSFSYSKSKGAYMSSYLPGVLAAGHEIESGDWEYK</sequence>
<dbReference type="InterPro" id="IPR017795">
    <property type="entry name" value="ABBA_NscD-like"/>
</dbReference>
<evidence type="ECO:0000256" key="1">
    <source>
        <dbReference type="ARBA" id="ARBA00022679"/>
    </source>
</evidence>
<keyword evidence="1" id="KW-0808">Transferase</keyword>
<dbReference type="Pfam" id="PF11991">
    <property type="entry name" value="Trp_DMAT"/>
    <property type="match status" value="1"/>
</dbReference>
<dbReference type="Proteomes" id="UP001583172">
    <property type="component" value="Unassembled WGS sequence"/>
</dbReference>
<evidence type="ECO:0000313" key="2">
    <source>
        <dbReference type="EMBL" id="KAL1843551.1"/>
    </source>
</evidence>
<gene>
    <name evidence="2" type="ORF">VTJ49DRAFT_1144</name>
</gene>
<organism evidence="2 3">
    <name type="scientific">Humicola insolens</name>
    <name type="common">Soft-rot fungus</name>
    <dbReference type="NCBI Taxonomy" id="85995"/>
    <lineage>
        <taxon>Eukaryota</taxon>
        <taxon>Fungi</taxon>
        <taxon>Dikarya</taxon>
        <taxon>Ascomycota</taxon>
        <taxon>Pezizomycotina</taxon>
        <taxon>Sordariomycetes</taxon>
        <taxon>Sordariomycetidae</taxon>
        <taxon>Sordariales</taxon>
        <taxon>Chaetomiaceae</taxon>
        <taxon>Mycothermus</taxon>
    </lineage>
</organism>
<comment type="caution">
    <text evidence="2">The sequence shown here is derived from an EMBL/GenBank/DDBJ whole genome shotgun (WGS) entry which is preliminary data.</text>
</comment>
<dbReference type="CDD" id="cd13929">
    <property type="entry name" value="PT-DMATS_CymD"/>
    <property type="match status" value="1"/>
</dbReference>
<dbReference type="NCBIfam" id="TIGR03429">
    <property type="entry name" value="arom_pren_DMATS"/>
    <property type="match status" value="1"/>
</dbReference>
<reference evidence="2 3" key="1">
    <citation type="journal article" date="2024" name="Commun. Biol.">
        <title>Comparative genomic analysis of thermophilic fungi reveals convergent evolutionary adaptations and gene losses.</title>
        <authorList>
            <person name="Steindorff A.S."/>
            <person name="Aguilar-Pontes M.V."/>
            <person name="Robinson A.J."/>
            <person name="Andreopoulos B."/>
            <person name="LaButti K."/>
            <person name="Kuo A."/>
            <person name="Mondo S."/>
            <person name="Riley R."/>
            <person name="Otillar R."/>
            <person name="Haridas S."/>
            <person name="Lipzen A."/>
            <person name="Grimwood J."/>
            <person name="Schmutz J."/>
            <person name="Clum A."/>
            <person name="Reid I.D."/>
            <person name="Moisan M.C."/>
            <person name="Butler G."/>
            <person name="Nguyen T.T.M."/>
            <person name="Dewar K."/>
            <person name="Conant G."/>
            <person name="Drula E."/>
            <person name="Henrissat B."/>
            <person name="Hansel C."/>
            <person name="Singer S."/>
            <person name="Hutchinson M.I."/>
            <person name="de Vries R.P."/>
            <person name="Natvig D.O."/>
            <person name="Powell A.J."/>
            <person name="Tsang A."/>
            <person name="Grigoriev I.V."/>
        </authorList>
    </citation>
    <scope>NUCLEOTIDE SEQUENCE [LARGE SCALE GENOMIC DNA]</scope>
    <source>
        <strain evidence="2 3">CBS 620.91</strain>
    </source>
</reference>
<evidence type="ECO:0000313" key="3">
    <source>
        <dbReference type="Proteomes" id="UP001583172"/>
    </source>
</evidence>